<dbReference type="RefSeq" id="WP_135479384.1">
    <property type="nucleotide sequence ID" value="NZ_SIJK02000029.1"/>
</dbReference>
<feature type="transmembrane region" description="Helical" evidence="1">
    <location>
        <begin position="74"/>
        <end position="93"/>
    </location>
</feature>
<evidence type="ECO:0000313" key="3">
    <source>
        <dbReference type="EMBL" id="MBP1467164.1"/>
    </source>
</evidence>
<dbReference type="Pfam" id="PF13548">
    <property type="entry name" value="DUF4126"/>
    <property type="match status" value="1"/>
</dbReference>
<feature type="transmembrane region" description="Helical" evidence="1">
    <location>
        <begin position="45"/>
        <end position="65"/>
    </location>
</feature>
<keyword evidence="4" id="KW-1185">Reference proteome</keyword>
<feature type="domain" description="DUF4126" evidence="2">
    <location>
        <begin position="7"/>
        <end position="179"/>
    </location>
</feature>
<evidence type="ECO:0000259" key="2">
    <source>
        <dbReference type="Pfam" id="PF13548"/>
    </source>
</evidence>
<dbReference type="InterPro" id="IPR025196">
    <property type="entry name" value="DUF4126"/>
</dbReference>
<keyword evidence="1" id="KW-1133">Transmembrane helix</keyword>
<protein>
    <submittedName>
        <fullName evidence="3">DUF4126 domain-containing protein</fullName>
    </submittedName>
</protein>
<accession>A0ABS4DCK0</accession>
<dbReference type="Proteomes" id="UP001193081">
    <property type="component" value="Unassembled WGS sequence"/>
</dbReference>
<name>A0ABS4DCK0_9CHLR</name>
<organism evidence="3 4">
    <name type="scientific">Candidatus Chloroploca mongolica</name>
    <dbReference type="NCBI Taxonomy" id="2528176"/>
    <lineage>
        <taxon>Bacteria</taxon>
        <taxon>Bacillati</taxon>
        <taxon>Chloroflexota</taxon>
        <taxon>Chloroflexia</taxon>
        <taxon>Chloroflexales</taxon>
        <taxon>Chloroflexineae</taxon>
        <taxon>Oscillochloridaceae</taxon>
        <taxon>Candidatus Chloroploca</taxon>
    </lineage>
</organism>
<evidence type="ECO:0000256" key="1">
    <source>
        <dbReference type="SAM" id="Phobius"/>
    </source>
</evidence>
<reference evidence="3 4" key="1">
    <citation type="submission" date="2021-03" db="EMBL/GenBank/DDBJ databases">
        <authorList>
            <person name="Grouzdev D.S."/>
        </authorList>
    </citation>
    <scope>NUCLEOTIDE SEQUENCE [LARGE SCALE GENOMIC DNA]</scope>
    <source>
        <strain evidence="3 4">M50-1</strain>
    </source>
</reference>
<feature type="transmembrane region" description="Helical" evidence="1">
    <location>
        <begin position="148"/>
        <end position="177"/>
    </location>
</feature>
<dbReference type="EMBL" id="SIJK02000029">
    <property type="protein sequence ID" value="MBP1467164.1"/>
    <property type="molecule type" value="Genomic_DNA"/>
</dbReference>
<comment type="caution">
    <text evidence="3">The sequence shown here is derived from an EMBL/GenBank/DDBJ whole genome shotgun (WGS) entry which is preliminary data.</text>
</comment>
<keyword evidence="1" id="KW-0472">Membrane</keyword>
<evidence type="ECO:0000313" key="4">
    <source>
        <dbReference type="Proteomes" id="UP001193081"/>
    </source>
</evidence>
<sequence length="195" mass="19955">MEWIIALATGLGLATASGLNAYLPLLTIGIFARLGMIQLAEPFDLLSNVFVLLVIAVLAVLDFAGDKLPAIDSFLHAAGMVINPIAGAILALASQGDLATVSPILVGAAGLIAAGSTHAARASVRPVVTAATGGTGNPIISTIEDVTALVLSILAILVPILAVVLAIVLAFVAYRVFRRAAKIWRKEDAVTNGKI</sequence>
<gene>
    <name evidence="3" type="ORF">EYB53_015730</name>
</gene>
<proteinExistence type="predicted"/>
<keyword evidence="1" id="KW-0812">Transmembrane</keyword>